<feature type="region of interest" description="Disordered" evidence="1">
    <location>
        <begin position="203"/>
        <end position="230"/>
    </location>
</feature>
<evidence type="ECO:0000256" key="1">
    <source>
        <dbReference type="SAM" id="MobiDB-lite"/>
    </source>
</evidence>
<evidence type="ECO:0000313" key="3">
    <source>
        <dbReference type="Proteomes" id="UP001168877"/>
    </source>
</evidence>
<sequence>MKVSVVNSKNNGLLEGNSFPVWLYEDPMPVDVQWMVNVLGLKTSWKEENLNSMQLWDSIVLSTGKVACKLASFASDHESFSLKKGKDSMQVYHKDKMVSYGSACQASNKKACDVEVRVRNNSSGGLFKLNMGNDVGELSKSDKVKENWHSFLKKKSLDVSKCGAKLSCENKSVLVDSGIVDRMGLFLNSNFLKGDRAILKSEGGSDFGNPSRGVEESSVSRKGVGSKGSSSCAKEIRSRINSLKSDIGPNKFQSNIGGELISCSDNASKPYPTITIPVKWGDNDDTIKYSKRRNGRDYCLVVKGYGMKLRSSKNCLNLSWNLEKEISKVIDFGIAVGFDFNDKEVKMADIIDKAYSKLMGIKLKMANAQ</sequence>
<proteinExistence type="predicted"/>
<dbReference type="Proteomes" id="UP001168877">
    <property type="component" value="Unassembled WGS sequence"/>
</dbReference>
<reference evidence="2" key="2">
    <citation type="submission" date="2023-06" db="EMBL/GenBank/DDBJ databases">
        <authorList>
            <person name="Swenson N.G."/>
            <person name="Wegrzyn J.L."/>
            <person name="Mcevoy S.L."/>
        </authorList>
    </citation>
    <scope>NUCLEOTIDE SEQUENCE</scope>
    <source>
        <strain evidence="2">NS2018</strain>
        <tissue evidence="2">Leaf</tissue>
    </source>
</reference>
<dbReference type="AlphaFoldDB" id="A0AA39VYK1"/>
<feature type="compositionally biased region" description="Low complexity" evidence="1">
    <location>
        <begin position="220"/>
        <end position="230"/>
    </location>
</feature>
<evidence type="ECO:0000313" key="2">
    <source>
        <dbReference type="EMBL" id="KAK0595436.1"/>
    </source>
</evidence>
<keyword evidence="3" id="KW-1185">Reference proteome</keyword>
<protein>
    <submittedName>
        <fullName evidence="2">Uncharacterized protein</fullName>
    </submittedName>
</protein>
<name>A0AA39VYK1_ACESA</name>
<organism evidence="2 3">
    <name type="scientific">Acer saccharum</name>
    <name type="common">Sugar maple</name>
    <dbReference type="NCBI Taxonomy" id="4024"/>
    <lineage>
        <taxon>Eukaryota</taxon>
        <taxon>Viridiplantae</taxon>
        <taxon>Streptophyta</taxon>
        <taxon>Embryophyta</taxon>
        <taxon>Tracheophyta</taxon>
        <taxon>Spermatophyta</taxon>
        <taxon>Magnoliopsida</taxon>
        <taxon>eudicotyledons</taxon>
        <taxon>Gunneridae</taxon>
        <taxon>Pentapetalae</taxon>
        <taxon>rosids</taxon>
        <taxon>malvids</taxon>
        <taxon>Sapindales</taxon>
        <taxon>Sapindaceae</taxon>
        <taxon>Hippocastanoideae</taxon>
        <taxon>Acereae</taxon>
        <taxon>Acer</taxon>
    </lineage>
</organism>
<reference evidence="2" key="1">
    <citation type="journal article" date="2022" name="Plant J.">
        <title>Strategies of tolerance reflected in two North American maple genomes.</title>
        <authorList>
            <person name="McEvoy S.L."/>
            <person name="Sezen U.U."/>
            <person name="Trouern-Trend A."/>
            <person name="McMahon S.M."/>
            <person name="Schaberg P.G."/>
            <person name="Yang J."/>
            <person name="Wegrzyn J.L."/>
            <person name="Swenson N.G."/>
        </authorList>
    </citation>
    <scope>NUCLEOTIDE SEQUENCE</scope>
    <source>
        <strain evidence="2">NS2018</strain>
    </source>
</reference>
<comment type="caution">
    <text evidence="2">The sequence shown here is derived from an EMBL/GenBank/DDBJ whole genome shotgun (WGS) entry which is preliminary data.</text>
</comment>
<gene>
    <name evidence="2" type="ORF">LWI29_006619</name>
</gene>
<accession>A0AA39VYK1</accession>
<dbReference type="EMBL" id="JAUESC010000004">
    <property type="protein sequence ID" value="KAK0595436.1"/>
    <property type="molecule type" value="Genomic_DNA"/>
</dbReference>